<dbReference type="InterPro" id="IPR014914">
    <property type="entry name" value="RES_dom"/>
</dbReference>
<evidence type="ECO:0000313" key="2">
    <source>
        <dbReference type="EMBL" id="OMH24165.1"/>
    </source>
</evidence>
<name>A0A1R1L9F4_9MICC</name>
<dbReference type="RefSeq" id="WP_076704299.1">
    <property type="nucleotide sequence ID" value="NZ_MRDE01000064.1"/>
</dbReference>
<sequence length="171" mass="18271">MPQNPTVPAVTSDGSPLVTVQGTFFRAVDPAYRESALAGSRSATRYAPANMPTLYLSASRSGVAAALIKHGGDRAAELEVLTFTVTAQRIADLRDVAAMRRLGVDPKDAAGDWQRETAETGTARSWRVRRALERIGATGLIDPSCKAPGLWHLALFEWNVEGAPTVQLATP</sequence>
<keyword evidence="3" id="KW-1185">Reference proteome</keyword>
<dbReference type="AlphaFoldDB" id="A0A1R1L9F4"/>
<dbReference type="Proteomes" id="UP000187085">
    <property type="component" value="Unassembled WGS sequence"/>
</dbReference>
<gene>
    <name evidence="2" type="ORF">BKD30_09770</name>
</gene>
<proteinExistence type="predicted"/>
<evidence type="ECO:0000259" key="1">
    <source>
        <dbReference type="Pfam" id="PF08808"/>
    </source>
</evidence>
<comment type="caution">
    <text evidence="2">The sequence shown here is derived from an EMBL/GenBank/DDBJ whole genome shotgun (WGS) entry which is preliminary data.</text>
</comment>
<protein>
    <recommendedName>
        <fullName evidence="1">RES domain-containing protein</fullName>
    </recommendedName>
</protein>
<feature type="domain" description="RES" evidence="1">
    <location>
        <begin position="24"/>
        <end position="163"/>
    </location>
</feature>
<accession>A0A1R1L9F4</accession>
<organism evidence="2 3">
    <name type="scientific">Tersicoccus phoenicis</name>
    <dbReference type="NCBI Taxonomy" id="554083"/>
    <lineage>
        <taxon>Bacteria</taxon>
        <taxon>Bacillati</taxon>
        <taxon>Actinomycetota</taxon>
        <taxon>Actinomycetes</taxon>
        <taxon>Micrococcales</taxon>
        <taxon>Micrococcaceae</taxon>
        <taxon>Tersicoccus</taxon>
    </lineage>
</organism>
<reference evidence="2 3" key="1">
    <citation type="submission" date="2016-12" db="EMBL/GenBank/DDBJ databases">
        <title>Draft genome of Tersicoccus phoenicis 1P05MA.</title>
        <authorList>
            <person name="Nakajima Y."/>
            <person name="Yoshizawa S."/>
            <person name="Nakamura K."/>
            <person name="Ogura Y."/>
            <person name="Hayashi T."/>
            <person name="Kogure K."/>
        </authorList>
    </citation>
    <scope>NUCLEOTIDE SEQUENCE [LARGE SCALE GENOMIC DNA]</scope>
    <source>
        <strain evidence="2 3">1p05MA</strain>
    </source>
</reference>
<dbReference type="EMBL" id="MRDE01000064">
    <property type="protein sequence ID" value="OMH24165.1"/>
    <property type="molecule type" value="Genomic_DNA"/>
</dbReference>
<evidence type="ECO:0000313" key="3">
    <source>
        <dbReference type="Proteomes" id="UP000187085"/>
    </source>
</evidence>
<dbReference type="Pfam" id="PF08808">
    <property type="entry name" value="RES"/>
    <property type="match status" value="1"/>
</dbReference>
<dbReference type="OrthoDB" id="648213at2"/>